<dbReference type="SUPFAM" id="SSF53901">
    <property type="entry name" value="Thiolase-like"/>
    <property type="match status" value="1"/>
</dbReference>
<protein>
    <submittedName>
        <fullName evidence="5">3-oxoacyl-ACP synthase III</fullName>
    </submittedName>
</protein>
<dbReference type="InterPro" id="IPR016039">
    <property type="entry name" value="Thiolase-like"/>
</dbReference>
<reference evidence="6" key="1">
    <citation type="journal article" date="2019" name="Int. J. Syst. Evol. Microbiol.">
        <title>The Global Catalogue of Microorganisms (GCM) 10K type strain sequencing project: providing services to taxonomists for standard genome sequencing and annotation.</title>
        <authorList>
            <consortium name="The Broad Institute Genomics Platform"/>
            <consortium name="The Broad Institute Genome Sequencing Center for Infectious Disease"/>
            <person name="Wu L."/>
            <person name="Ma J."/>
        </authorList>
    </citation>
    <scope>NUCLEOTIDE SEQUENCE [LARGE SCALE GENOMIC DNA]</scope>
    <source>
        <strain evidence="6">JCM 17983</strain>
    </source>
</reference>
<dbReference type="Pfam" id="PF08541">
    <property type="entry name" value="ACP_syn_III_C"/>
    <property type="match status" value="1"/>
</dbReference>
<dbReference type="Proteomes" id="UP001500457">
    <property type="component" value="Unassembled WGS sequence"/>
</dbReference>
<keyword evidence="2" id="KW-0012">Acyltransferase</keyword>
<evidence type="ECO:0000259" key="3">
    <source>
        <dbReference type="Pfam" id="PF08541"/>
    </source>
</evidence>
<accession>A0ABP9DRA6</accession>
<evidence type="ECO:0000256" key="1">
    <source>
        <dbReference type="ARBA" id="ARBA00022679"/>
    </source>
</evidence>
<proteinExistence type="predicted"/>
<dbReference type="InterPro" id="IPR013747">
    <property type="entry name" value="ACP_syn_III_C"/>
</dbReference>
<keyword evidence="1" id="KW-0808">Transferase</keyword>
<evidence type="ECO:0000313" key="6">
    <source>
        <dbReference type="Proteomes" id="UP001500457"/>
    </source>
</evidence>
<keyword evidence="6" id="KW-1185">Reference proteome</keyword>
<dbReference type="EMBL" id="BAABHQ010000001">
    <property type="protein sequence ID" value="GAA4857834.1"/>
    <property type="molecule type" value="Genomic_DNA"/>
</dbReference>
<dbReference type="NCBIfam" id="NF006720">
    <property type="entry name" value="PRK09258.1"/>
    <property type="match status" value="1"/>
</dbReference>
<dbReference type="Gene3D" id="3.40.47.10">
    <property type="match status" value="2"/>
</dbReference>
<dbReference type="PANTHER" id="PTHR34069:SF3">
    <property type="entry name" value="ACYL-COA:ACYL-COA ALKYLTRANSFERASE"/>
    <property type="match status" value="1"/>
</dbReference>
<sequence length="346" mass="36710">MVDSMRAAQRYDQVVITGLAHLDAPNVVGSTELEDRLGDTLARLRITPGLLEKLSGIVERRVWDEGTRPSEVAARAGEEALARSGVDREAIGALINTSVSRDHLEPSTASIVHGRMELPPEAVNFDLGNACLGFLNGMNLVATMIERGEIDHGLVVAGETSLFAMESTIARLAGPEATRHMFHEQFATLTVGSGAVAMVLSRADGPGGHRFLGGLGRASTTGNADLCVGQADEMRTDTRGLLMAGMELAGRTWKEAVDSFSWDAAGYDVYCLHQVSKVHTRAVAEQLQLAEERFPSLYPRFGNIGPAGVPTVLSKAVEDGTVSDGSRVMLMGVGSGINAAAAEVVW</sequence>
<dbReference type="CDD" id="cd00830">
    <property type="entry name" value="KAS_III"/>
    <property type="match status" value="1"/>
</dbReference>
<dbReference type="Pfam" id="PF08545">
    <property type="entry name" value="ACP_syn_III"/>
    <property type="match status" value="1"/>
</dbReference>
<organism evidence="5 6">
    <name type="scientific">Actinomycetospora straminea</name>
    <dbReference type="NCBI Taxonomy" id="663607"/>
    <lineage>
        <taxon>Bacteria</taxon>
        <taxon>Bacillati</taxon>
        <taxon>Actinomycetota</taxon>
        <taxon>Actinomycetes</taxon>
        <taxon>Pseudonocardiales</taxon>
        <taxon>Pseudonocardiaceae</taxon>
        <taxon>Actinomycetospora</taxon>
    </lineage>
</organism>
<comment type="caution">
    <text evidence="5">The sequence shown here is derived from an EMBL/GenBank/DDBJ whole genome shotgun (WGS) entry which is preliminary data.</text>
</comment>
<gene>
    <name evidence="5" type="ORF">GCM10023203_00600</name>
</gene>
<feature type="domain" description="Beta-ketoacyl-[acyl-carrier-protein] synthase III N-terminal" evidence="4">
    <location>
        <begin position="125"/>
        <end position="205"/>
    </location>
</feature>
<name>A0ABP9DRA6_9PSEU</name>
<evidence type="ECO:0000313" key="5">
    <source>
        <dbReference type="EMBL" id="GAA4857834.1"/>
    </source>
</evidence>
<dbReference type="InterPro" id="IPR013751">
    <property type="entry name" value="ACP_syn_III_N"/>
</dbReference>
<dbReference type="PANTHER" id="PTHR34069">
    <property type="entry name" value="3-OXOACYL-[ACYL-CARRIER-PROTEIN] SYNTHASE 3"/>
    <property type="match status" value="1"/>
</dbReference>
<feature type="domain" description="Beta-ketoacyl-[acyl-carrier-protein] synthase III C-terminal" evidence="3">
    <location>
        <begin position="263"/>
        <end position="346"/>
    </location>
</feature>
<evidence type="ECO:0000259" key="4">
    <source>
        <dbReference type="Pfam" id="PF08545"/>
    </source>
</evidence>
<evidence type="ECO:0000256" key="2">
    <source>
        <dbReference type="ARBA" id="ARBA00023315"/>
    </source>
</evidence>